<dbReference type="Proteomes" id="UP000294933">
    <property type="component" value="Unassembled WGS sequence"/>
</dbReference>
<organism evidence="1 2">
    <name type="scientific">Rickenella mellea</name>
    <dbReference type="NCBI Taxonomy" id="50990"/>
    <lineage>
        <taxon>Eukaryota</taxon>
        <taxon>Fungi</taxon>
        <taxon>Dikarya</taxon>
        <taxon>Basidiomycota</taxon>
        <taxon>Agaricomycotina</taxon>
        <taxon>Agaricomycetes</taxon>
        <taxon>Hymenochaetales</taxon>
        <taxon>Rickenellaceae</taxon>
        <taxon>Rickenella</taxon>
    </lineage>
</organism>
<gene>
    <name evidence="1" type="ORF">BD410DRAFT_816934</name>
</gene>
<evidence type="ECO:0000313" key="1">
    <source>
        <dbReference type="EMBL" id="TDL15616.1"/>
    </source>
</evidence>
<proteinExistence type="predicted"/>
<dbReference type="AlphaFoldDB" id="A0A4Y7PKP4"/>
<keyword evidence="2" id="KW-1185">Reference proteome</keyword>
<name>A0A4Y7PKP4_9AGAM</name>
<dbReference type="Pfam" id="PF08284">
    <property type="entry name" value="RVP_2"/>
    <property type="match status" value="1"/>
</dbReference>
<dbReference type="InterPro" id="IPR021109">
    <property type="entry name" value="Peptidase_aspartic_dom_sf"/>
</dbReference>
<protein>
    <recommendedName>
        <fullName evidence="3">Peptidase A2 domain-containing protein</fullName>
    </recommendedName>
</protein>
<dbReference type="EMBL" id="ML170269">
    <property type="protein sequence ID" value="TDL15616.1"/>
    <property type="molecule type" value="Genomic_DNA"/>
</dbReference>
<reference evidence="1 2" key="1">
    <citation type="submission" date="2018-06" db="EMBL/GenBank/DDBJ databases">
        <title>A transcriptomic atlas of mushroom development highlights an independent origin of complex multicellularity.</title>
        <authorList>
            <consortium name="DOE Joint Genome Institute"/>
            <person name="Krizsan K."/>
            <person name="Almasi E."/>
            <person name="Merenyi Z."/>
            <person name="Sahu N."/>
            <person name="Viragh M."/>
            <person name="Koszo T."/>
            <person name="Mondo S."/>
            <person name="Kiss B."/>
            <person name="Balint B."/>
            <person name="Kues U."/>
            <person name="Barry K."/>
            <person name="Hegedus J.C."/>
            <person name="Henrissat B."/>
            <person name="Johnson J."/>
            <person name="Lipzen A."/>
            <person name="Ohm R."/>
            <person name="Nagy I."/>
            <person name="Pangilinan J."/>
            <person name="Yan J."/>
            <person name="Xiong Y."/>
            <person name="Grigoriev I.V."/>
            <person name="Hibbett D.S."/>
            <person name="Nagy L.G."/>
        </authorList>
    </citation>
    <scope>NUCLEOTIDE SEQUENCE [LARGE SCALE GENOMIC DNA]</scope>
    <source>
        <strain evidence="1 2">SZMC22713</strain>
    </source>
</reference>
<dbReference type="OrthoDB" id="1750432at2759"/>
<accession>A0A4Y7PKP4</accession>
<evidence type="ECO:0008006" key="3">
    <source>
        <dbReference type="Google" id="ProtNLM"/>
    </source>
</evidence>
<evidence type="ECO:0000313" key="2">
    <source>
        <dbReference type="Proteomes" id="UP000294933"/>
    </source>
</evidence>
<dbReference type="VEuPathDB" id="FungiDB:BD410DRAFT_816934"/>
<dbReference type="CDD" id="cd00303">
    <property type="entry name" value="retropepsin_like"/>
    <property type="match status" value="1"/>
</dbReference>
<dbReference type="Gene3D" id="2.40.70.10">
    <property type="entry name" value="Acid Proteases"/>
    <property type="match status" value="1"/>
</dbReference>
<dbReference type="SUPFAM" id="SSF50630">
    <property type="entry name" value="Acid proteases"/>
    <property type="match status" value="1"/>
</dbReference>
<dbReference type="STRING" id="50990.A0A4Y7PKP4"/>
<sequence length="191" mass="21196">MPDLDISRSIPSPLVIMVFINNQAVRALLDTGSLADFMSTTLADQLSLAREPLEKPLPVQLAISGSRTVVNYSATVDLRYQDINERRRFDIVNLDSYDLILGTPFLFAHKVLLGFNPSQIAIGSKISLPIKGESVSVISSRAADVLDTRLDVLRQELKNYAKNICKDALQTPLPPLRAVELELLLRREPIT</sequence>